<dbReference type="Gene3D" id="4.10.240.10">
    <property type="entry name" value="Zn(2)-C6 fungal-type DNA-binding domain"/>
    <property type="match status" value="1"/>
</dbReference>
<feature type="compositionally biased region" description="Acidic residues" evidence="6">
    <location>
        <begin position="111"/>
        <end position="121"/>
    </location>
</feature>
<dbReference type="GO" id="GO:0008270">
    <property type="term" value="F:zinc ion binding"/>
    <property type="evidence" value="ECO:0007669"/>
    <property type="project" value="InterPro"/>
</dbReference>
<dbReference type="CDD" id="cd12148">
    <property type="entry name" value="fungal_TF_MHR"/>
    <property type="match status" value="1"/>
</dbReference>
<dbReference type="EMBL" id="JAGPNK010000009">
    <property type="protein sequence ID" value="KAH7313370.1"/>
    <property type="molecule type" value="Genomic_DNA"/>
</dbReference>
<dbReference type="GO" id="GO:0003677">
    <property type="term" value="F:DNA binding"/>
    <property type="evidence" value="ECO:0007669"/>
    <property type="project" value="InterPro"/>
</dbReference>
<gene>
    <name evidence="8" type="ORF">B0I35DRAFT_434995</name>
</gene>
<dbReference type="PROSITE" id="PS50048">
    <property type="entry name" value="ZN2_CY6_FUNGAL_2"/>
    <property type="match status" value="1"/>
</dbReference>
<dbReference type="AlphaFoldDB" id="A0A8K0SRG8"/>
<dbReference type="PANTHER" id="PTHR47338">
    <property type="entry name" value="ZN(II)2CYS6 TRANSCRIPTION FACTOR (EUROFUNG)-RELATED"/>
    <property type="match status" value="1"/>
</dbReference>
<feature type="compositionally biased region" description="Polar residues" evidence="6">
    <location>
        <begin position="752"/>
        <end position="764"/>
    </location>
</feature>
<dbReference type="PROSITE" id="PS00463">
    <property type="entry name" value="ZN2_CY6_FUNGAL_1"/>
    <property type="match status" value="1"/>
</dbReference>
<comment type="subcellular location">
    <subcellularLocation>
        <location evidence="1">Nucleus</location>
    </subcellularLocation>
</comment>
<dbReference type="InterPro" id="IPR007219">
    <property type="entry name" value="XnlR_reg_dom"/>
</dbReference>
<keyword evidence="4" id="KW-0804">Transcription</keyword>
<feature type="region of interest" description="Disordered" evidence="6">
    <location>
        <begin position="1"/>
        <end position="24"/>
    </location>
</feature>
<dbReference type="InterPro" id="IPR001138">
    <property type="entry name" value="Zn2Cys6_DnaBD"/>
</dbReference>
<evidence type="ECO:0000313" key="8">
    <source>
        <dbReference type="EMBL" id="KAH7313370.1"/>
    </source>
</evidence>
<dbReference type="SMART" id="SM00066">
    <property type="entry name" value="GAL4"/>
    <property type="match status" value="1"/>
</dbReference>
<dbReference type="Pfam" id="PF00172">
    <property type="entry name" value="Zn_clus"/>
    <property type="match status" value="1"/>
</dbReference>
<accession>A0A8K0SRG8</accession>
<comment type="caution">
    <text evidence="8">The sequence shown here is derived from an EMBL/GenBank/DDBJ whole genome shotgun (WGS) entry which is preliminary data.</text>
</comment>
<dbReference type="OrthoDB" id="4456959at2759"/>
<keyword evidence="3" id="KW-0805">Transcription regulation</keyword>
<evidence type="ECO:0000259" key="7">
    <source>
        <dbReference type="PROSITE" id="PS50048"/>
    </source>
</evidence>
<organism evidence="8 9">
    <name type="scientific">Stachybotrys elegans</name>
    <dbReference type="NCBI Taxonomy" id="80388"/>
    <lineage>
        <taxon>Eukaryota</taxon>
        <taxon>Fungi</taxon>
        <taxon>Dikarya</taxon>
        <taxon>Ascomycota</taxon>
        <taxon>Pezizomycotina</taxon>
        <taxon>Sordariomycetes</taxon>
        <taxon>Hypocreomycetidae</taxon>
        <taxon>Hypocreales</taxon>
        <taxon>Stachybotryaceae</taxon>
        <taxon>Stachybotrys</taxon>
    </lineage>
</organism>
<dbReference type="Pfam" id="PF04082">
    <property type="entry name" value="Fungal_trans"/>
    <property type="match status" value="1"/>
</dbReference>
<dbReference type="GO" id="GO:0005634">
    <property type="term" value="C:nucleus"/>
    <property type="evidence" value="ECO:0007669"/>
    <property type="project" value="UniProtKB-SubCell"/>
</dbReference>
<feature type="domain" description="Zn(2)-C6 fungal-type" evidence="7">
    <location>
        <begin position="32"/>
        <end position="62"/>
    </location>
</feature>
<keyword evidence="9" id="KW-1185">Reference proteome</keyword>
<name>A0A8K0SRG8_9HYPO</name>
<feature type="region of interest" description="Disordered" evidence="6">
    <location>
        <begin position="745"/>
        <end position="784"/>
    </location>
</feature>
<dbReference type="SMART" id="SM00906">
    <property type="entry name" value="Fungal_trans"/>
    <property type="match status" value="1"/>
</dbReference>
<feature type="compositionally biased region" description="Gly residues" evidence="6">
    <location>
        <begin position="15"/>
        <end position="24"/>
    </location>
</feature>
<dbReference type="CDD" id="cd00067">
    <property type="entry name" value="GAL4"/>
    <property type="match status" value="1"/>
</dbReference>
<evidence type="ECO:0000256" key="4">
    <source>
        <dbReference type="ARBA" id="ARBA00023163"/>
    </source>
</evidence>
<evidence type="ECO:0000256" key="2">
    <source>
        <dbReference type="ARBA" id="ARBA00022723"/>
    </source>
</evidence>
<evidence type="ECO:0000256" key="3">
    <source>
        <dbReference type="ARBA" id="ARBA00023015"/>
    </source>
</evidence>
<evidence type="ECO:0000256" key="5">
    <source>
        <dbReference type="ARBA" id="ARBA00023242"/>
    </source>
</evidence>
<evidence type="ECO:0000256" key="6">
    <source>
        <dbReference type="SAM" id="MobiDB-lite"/>
    </source>
</evidence>
<feature type="region of interest" description="Disordered" evidence="6">
    <location>
        <begin position="96"/>
        <end position="121"/>
    </location>
</feature>
<dbReference type="PRINTS" id="PR00755">
    <property type="entry name" value="AFLATOXINBRP"/>
</dbReference>
<evidence type="ECO:0000313" key="9">
    <source>
        <dbReference type="Proteomes" id="UP000813444"/>
    </source>
</evidence>
<dbReference type="Proteomes" id="UP000813444">
    <property type="component" value="Unassembled WGS sequence"/>
</dbReference>
<protein>
    <recommendedName>
        <fullName evidence="7">Zn(2)-C6 fungal-type domain-containing protein</fullName>
    </recommendedName>
</protein>
<sequence length="856" mass="93992">MAHEQERMPPHSSGAGSGASSGPGSLGMEPLACVSCRARKLKCDRTKPACARCLKVSNKCVYPESRRKPATKRRNVRELEARLAQVEDYLKEVNRSADKAASDTSPVAADGNDDDSGDGDIDVDIDIDVDVDADVDVDVNTEPYHMGFQGSPTNHYYSAGKSGASQQAQFAPDFSFGDFGNAQLMYTGLSEALPPAEMMEELNTLFFRGHYHINPVVHQARYYRSFYGSTLRKPPMSLQYAIWTLASLGHDKYGRYTEALYKRARQYAEADEIKDYDENQIPISQAQCWVLISTFEAKQMLFTRAAMSNARAVRLVHMMGLHDIDNEEETPSSWTNLPMSAAEKEERRRIFWGAFVLDWHASVATGWPSLIKLEDSKVRLPSSEEAFQSGKEEKTAWLEEVYDGAPYSGFAATLIACHVLKSIAPQALPAKSSDRPQDFLSGPFWKRHREIDAKLRSLLMHVPDRLRLSNMKQEPAAVSLHATLQTAVICLYHSAIEKAYKYNMAEEFKKACLYRLKAAADEAVAIMKTASPEHAALKSSFGGMTPYVAASVYIYTHKLNPWPGLSSTDESNLQFLVRSMEKISRTSAIAEGTLREVYSEIERHHLSSVVKPSPEAAVRISMRPPPDPSGRLLLKATRSAQGQPNGPFATTEPPSLIQPRNIVVYASNNCFQGLLGALSRNLAVAGTAKKQQEPGMPTDTLNLGMAVAGDAGRVLGTNFTPIPSGSSDTFWMGGLEDMTTRFPLRGGVLPDRTNSSTASSPQYQATTSARSASSHTSPSLALGSMTEDNMMGQRTYQEGDGMPLWQATAEPDLLSQTEAVMNFALSGDGTDPWGVLTESSTQWTNDCMDERLAGGM</sequence>
<keyword evidence="2" id="KW-0479">Metal-binding</keyword>
<keyword evidence="5" id="KW-0539">Nucleus</keyword>
<dbReference type="GO" id="GO:0006351">
    <property type="term" value="P:DNA-templated transcription"/>
    <property type="evidence" value="ECO:0007669"/>
    <property type="project" value="InterPro"/>
</dbReference>
<proteinExistence type="predicted"/>
<reference evidence="8" key="1">
    <citation type="journal article" date="2021" name="Nat. Commun.">
        <title>Genetic determinants of endophytism in the Arabidopsis root mycobiome.</title>
        <authorList>
            <person name="Mesny F."/>
            <person name="Miyauchi S."/>
            <person name="Thiergart T."/>
            <person name="Pickel B."/>
            <person name="Atanasova L."/>
            <person name="Karlsson M."/>
            <person name="Huettel B."/>
            <person name="Barry K.W."/>
            <person name="Haridas S."/>
            <person name="Chen C."/>
            <person name="Bauer D."/>
            <person name="Andreopoulos W."/>
            <person name="Pangilinan J."/>
            <person name="LaButti K."/>
            <person name="Riley R."/>
            <person name="Lipzen A."/>
            <person name="Clum A."/>
            <person name="Drula E."/>
            <person name="Henrissat B."/>
            <person name="Kohler A."/>
            <person name="Grigoriev I.V."/>
            <person name="Martin F.M."/>
            <person name="Hacquard S."/>
        </authorList>
    </citation>
    <scope>NUCLEOTIDE SEQUENCE</scope>
    <source>
        <strain evidence="8">MPI-CAGE-CH-0235</strain>
    </source>
</reference>
<dbReference type="InterPro" id="IPR036864">
    <property type="entry name" value="Zn2-C6_fun-type_DNA-bd_sf"/>
</dbReference>
<dbReference type="SUPFAM" id="SSF57701">
    <property type="entry name" value="Zn2/Cys6 DNA-binding domain"/>
    <property type="match status" value="1"/>
</dbReference>
<dbReference type="GO" id="GO:0000981">
    <property type="term" value="F:DNA-binding transcription factor activity, RNA polymerase II-specific"/>
    <property type="evidence" value="ECO:0007669"/>
    <property type="project" value="InterPro"/>
</dbReference>
<dbReference type="InterPro" id="IPR050815">
    <property type="entry name" value="TF_fung"/>
</dbReference>
<feature type="compositionally biased region" description="Low complexity" evidence="6">
    <location>
        <begin position="765"/>
        <end position="779"/>
    </location>
</feature>
<dbReference type="PANTHER" id="PTHR47338:SF10">
    <property type="entry name" value="TRANSCRIPTION FACTOR DOMAIN-CONTAINING PROTEIN-RELATED"/>
    <property type="match status" value="1"/>
</dbReference>
<evidence type="ECO:0000256" key="1">
    <source>
        <dbReference type="ARBA" id="ARBA00004123"/>
    </source>
</evidence>